<organism evidence="10 11">
    <name type="scientific">Diatraea saccharalis</name>
    <name type="common">sugarcane borer</name>
    <dbReference type="NCBI Taxonomy" id="40085"/>
    <lineage>
        <taxon>Eukaryota</taxon>
        <taxon>Metazoa</taxon>
        <taxon>Ecdysozoa</taxon>
        <taxon>Arthropoda</taxon>
        <taxon>Hexapoda</taxon>
        <taxon>Insecta</taxon>
        <taxon>Pterygota</taxon>
        <taxon>Neoptera</taxon>
        <taxon>Endopterygota</taxon>
        <taxon>Lepidoptera</taxon>
        <taxon>Glossata</taxon>
        <taxon>Ditrysia</taxon>
        <taxon>Pyraloidea</taxon>
        <taxon>Crambidae</taxon>
        <taxon>Crambinae</taxon>
        <taxon>Diatraea</taxon>
    </lineage>
</organism>
<dbReference type="GO" id="GO:0000981">
    <property type="term" value="F:DNA-binding transcription factor activity, RNA polymerase II-specific"/>
    <property type="evidence" value="ECO:0007669"/>
    <property type="project" value="TreeGrafter"/>
</dbReference>
<feature type="domain" description="C2H2-type" evidence="9">
    <location>
        <begin position="79"/>
        <end position="106"/>
    </location>
</feature>
<keyword evidence="5" id="KW-0862">Zinc</keyword>
<dbReference type="FunFam" id="3.30.160.60:FF:000557">
    <property type="entry name" value="zinc finger and SCAN domain-containing protein 29"/>
    <property type="match status" value="1"/>
</dbReference>
<evidence type="ECO:0000313" key="10">
    <source>
        <dbReference type="EMBL" id="CAG9790643.1"/>
    </source>
</evidence>
<keyword evidence="8" id="KW-0812">Transmembrane</keyword>
<gene>
    <name evidence="10" type="ORF">DIATSA_LOCUS8306</name>
</gene>
<keyword evidence="8" id="KW-0472">Membrane</keyword>
<evidence type="ECO:0000256" key="1">
    <source>
        <dbReference type="ARBA" id="ARBA00004123"/>
    </source>
</evidence>
<feature type="domain" description="C2H2-type" evidence="9">
    <location>
        <begin position="135"/>
        <end position="156"/>
    </location>
</feature>
<reference evidence="10" key="1">
    <citation type="submission" date="2021-12" db="EMBL/GenBank/DDBJ databases">
        <authorList>
            <person name="King R."/>
        </authorList>
    </citation>
    <scope>NUCLEOTIDE SEQUENCE</scope>
</reference>
<dbReference type="FunFam" id="3.30.160.60:FF:000478">
    <property type="entry name" value="Zinc finger protein 133"/>
    <property type="match status" value="1"/>
</dbReference>
<keyword evidence="8" id="KW-1133">Transmembrane helix</keyword>
<name>A0A9N9WGB7_9NEOP</name>
<keyword evidence="4 7" id="KW-0863">Zinc-finger</keyword>
<dbReference type="PANTHER" id="PTHR24394:SF29">
    <property type="entry name" value="MYONEURIN"/>
    <property type="match status" value="1"/>
</dbReference>
<dbReference type="PROSITE" id="PS50157">
    <property type="entry name" value="ZINC_FINGER_C2H2_2"/>
    <property type="match status" value="4"/>
</dbReference>
<dbReference type="Pfam" id="PF00096">
    <property type="entry name" value="zf-C2H2"/>
    <property type="match status" value="3"/>
</dbReference>
<dbReference type="GO" id="GO:0005634">
    <property type="term" value="C:nucleus"/>
    <property type="evidence" value="ECO:0007669"/>
    <property type="project" value="UniProtKB-SubCell"/>
</dbReference>
<dbReference type="SUPFAM" id="SSF57667">
    <property type="entry name" value="beta-beta-alpha zinc fingers"/>
    <property type="match status" value="2"/>
</dbReference>
<reference evidence="10" key="2">
    <citation type="submission" date="2022-10" db="EMBL/GenBank/DDBJ databases">
        <authorList>
            <consortium name="ENA_rothamsted_submissions"/>
            <consortium name="culmorum"/>
            <person name="King R."/>
        </authorList>
    </citation>
    <scope>NUCLEOTIDE SEQUENCE</scope>
</reference>
<keyword evidence="3" id="KW-0677">Repeat</keyword>
<dbReference type="FunFam" id="3.30.160.60:FF:000624">
    <property type="entry name" value="zinc finger protein 697"/>
    <property type="match status" value="1"/>
</dbReference>
<keyword evidence="2" id="KW-0479">Metal-binding</keyword>
<keyword evidence="6" id="KW-0539">Nucleus</keyword>
<sequence>MIFIIRSTCLICDADVSPDKLKAHLQDHQNALKTPKNPSEKLTVAKVPCDQCGASFVNILKQQAHVKRMHLGLKYNKNIVCEVCGKKCTSNAGLKYHQRTHTGERPYSCASCNKRFKDKNQLRIHARAHTGERPYACALCGKRFSQKPALNRHYRVSGYRFFCNRFLFSLPVFLTGLLLFIYLFTLYCIK</sequence>
<evidence type="ECO:0000256" key="2">
    <source>
        <dbReference type="ARBA" id="ARBA00022723"/>
    </source>
</evidence>
<feature type="domain" description="C2H2-type" evidence="9">
    <location>
        <begin position="47"/>
        <end position="75"/>
    </location>
</feature>
<feature type="domain" description="C2H2-type" evidence="9">
    <location>
        <begin position="107"/>
        <end position="134"/>
    </location>
</feature>
<evidence type="ECO:0000259" key="9">
    <source>
        <dbReference type="PROSITE" id="PS50157"/>
    </source>
</evidence>
<dbReference type="Gene3D" id="3.30.160.60">
    <property type="entry name" value="Classic Zinc Finger"/>
    <property type="match status" value="3"/>
</dbReference>
<dbReference type="InterPro" id="IPR013087">
    <property type="entry name" value="Znf_C2H2_type"/>
</dbReference>
<dbReference type="GO" id="GO:0008270">
    <property type="term" value="F:zinc ion binding"/>
    <property type="evidence" value="ECO:0007669"/>
    <property type="project" value="UniProtKB-KW"/>
</dbReference>
<evidence type="ECO:0000256" key="3">
    <source>
        <dbReference type="ARBA" id="ARBA00022737"/>
    </source>
</evidence>
<evidence type="ECO:0000256" key="5">
    <source>
        <dbReference type="ARBA" id="ARBA00022833"/>
    </source>
</evidence>
<proteinExistence type="predicted"/>
<dbReference type="AlphaFoldDB" id="A0A9N9WGB7"/>
<dbReference type="EMBL" id="OU893354">
    <property type="protein sequence ID" value="CAG9790643.1"/>
    <property type="molecule type" value="Genomic_DNA"/>
</dbReference>
<dbReference type="PANTHER" id="PTHR24394">
    <property type="entry name" value="ZINC FINGER PROTEIN"/>
    <property type="match status" value="1"/>
</dbReference>
<dbReference type="Proteomes" id="UP001153714">
    <property type="component" value="Chromosome 23"/>
</dbReference>
<dbReference type="SMART" id="SM00355">
    <property type="entry name" value="ZnF_C2H2"/>
    <property type="match status" value="5"/>
</dbReference>
<evidence type="ECO:0000256" key="4">
    <source>
        <dbReference type="ARBA" id="ARBA00022771"/>
    </source>
</evidence>
<evidence type="ECO:0000256" key="7">
    <source>
        <dbReference type="PROSITE-ProRule" id="PRU00042"/>
    </source>
</evidence>
<feature type="transmembrane region" description="Helical" evidence="8">
    <location>
        <begin position="166"/>
        <end position="189"/>
    </location>
</feature>
<evidence type="ECO:0000313" key="11">
    <source>
        <dbReference type="Proteomes" id="UP001153714"/>
    </source>
</evidence>
<evidence type="ECO:0000256" key="8">
    <source>
        <dbReference type="SAM" id="Phobius"/>
    </source>
</evidence>
<dbReference type="PROSITE" id="PS00028">
    <property type="entry name" value="ZINC_FINGER_C2H2_1"/>
    <property type="match status" value="3"/>
</dbReference>
<evidence type="ECO:0000256" key="6">
    <source>
        <dbReference type="ARBA" id="ARBA00023242"/>
    </source>
</evidence>
<dbReference type="InterPro" id="IPR036236">
    <property type="entry name" value="Znf_C2H2_sf"/>
</dbReference>
<protein>
    <recommendedName>
        <fullName evidence="9">C2H2-type domain-containing protein</fullName>
    </recommendedName>
</protein>
<dbReference type="OrthoDB" id="654211at2759"/>
<comment type="subcellular location">
    <subcellularLocation>
        <location evidence="1">Nucleus</location>
    </subcellularLocation>
</comment>
<accession>A0A9N9WGB7</accession>
<keyword evidence="11" id="KW-1185">Reference proteome</keyword>